<dbReference type="CDD" id="cd00920">
    <property type="entry name" value="Cupredoxin"/>
    <property type="match status" value="1"/>
</dbReference>
<sequence length="148" mass="15125">MIFARLISLAAVASAATIVVDVGKGGLTFTPDTVTAAQGDIVEFHFVGGVHDAVKGDFDKPCMPLAGGFASTTETGSATNKNIFRVTVNDTAPVYYYCSVGAHCANGMVAAINPSADKTVAAYRTASKNAKSVRPVGAPFGGEMTTST</sequence>
<feature type="signal peptide" evidence="1">
    <location>
        <begin position="1"/>
        <end position="15"/>
    </location>
</feature>
<protein>
    <recommendedName>
        <fullName evidence="4">Extracellular serine-rich protein</fullName>
    </recommendedName>
</protein>
<evidence type="ECO:0000313" key="3">
    <source>
        <dbReference type="Proteomes" id="UP001642406"/>
    </source>
</evidence>
<dbReference type="EMBL" id="CAWUHC010000035">
    <property type="protein sequence ID" value="CAK7221604.1"/>
    <property type="molecule type" value="Genomic_DNA"/>
</dbReference>
<dbReference type="Proteomes" id="UP001642406">
    <property type="component" value="Unassembled WGS sequence"/>
</dbReference>
<evidence type="ECO:0008006" key="4">
    <source>
        <dbReference type="Google" id="ProtNLM"/>
    </source>
</evidence>
<evidence type="ECO:0000256" key="1">
    <source>
        <dbReference type="SAM" id="SignalP"/>
    </source>
</evidence>
<dbReference type="SUPFAM" id="SSF49503">
    <property type="entry name" value="Cupredoxins"/>
    <property type="match status" value="1"/>
</dbReference>
<reference evidence="2 3" key="1">
    <citation type="submission" date="2024-01" db="EMBL/GenBank/DDBJ databases">
        <authorList>
            <person name="Allen C."/>
            <person name="Tagirdzhanova G."/>
        </authorList>
    </citation>
    <scope>NUCLEOTIDE SEQUENCE [LARGE SCALE GENOMIC DNA]</scope>
</reference>
<organism evidence="2 3">
    <name type="scientific">Sporothrix bragantina</name>
    <dbReference type="NCBI Taxonomy" id="671064"/>
    <lineage>
        <taxon>Eukaryota</taxon>
        <taxon>Fungi</taxon>
        <taxon>Dikarya</taxon>
        <taxon>Ascomycota</taxon>
        <taxon>Pezizomycotina</taxon>
        <taxon>Sordariomycetes</taxon>
        <taxon>Sordariomycetidae</taxon>
        <taxon>Ophiostomatales</taxon>
        <taxon>Ophiostomataceae</taxon>
        <taxon>Sporothrix</taxon>
    </lineage>
</organism>
<gene>
    <name evidence="2" type="ORF">SBRCBS47491_004585</name>
</gene>
<proteinExistence type="predicted"/>
<evidence type="ECO:0000313" key="2">
    <source>
        <dbReference type="EMBL" id="CAK7221604.1"/>
    </source>
</evidence>
<dbReference type="InterPro" id="IPR008972">
    <property type="entry name" value="Cupredoxin"/>
</dbReference>
<dbReference type="PANTHER" id="PTHR34883">
    <property type="entry name" value="SERINE-RICH PROTEIN, PUTATIVE-RELATED-RELATED"/>
    <property type="match status" value="1"/>
</dbReference>
<dbReference type="InterPro" id="IPR052953">
    <property type="entry name" value="Ser-rich/MCO-related"/>
</dbReference>
<feature type="chain" id="PRO_5046020626" description="Extracellular serine-rich protein" evidence="1">
    <location>
        <begin position="16"/>
        <end position="148"/>
    </location>
</feature>
<dbReference type="PANTHER" id="PTHR34883:SF15">
    <property type="entry name" value="EXTRACELLULAR SERINE-RICH PROTEIN"/>
    <property type="match status" value="1"/>
</dbReference>
<keyword evidence="1" id="KW-0732">Signal</keyword>
<keyword evidence="3" id="KW-1185">Reference proteome</keyword>
<accession>A0ABP0BPM0</accession>
<dbReference type="Gene3D" id="2.60.40.420">
    <property type="entry name" value="Cupredoxins - blue copper proteins"/>
    <property type="match status" value="1"/>
</dbReference>
<name>A0ABP0BPM0_9PEZI</name>
<comment type="caution">
    <text evidence="2">The sequence shown here is derived from an EMBL/GenBank/DDBJ whole genome shotgun (WGS) entry which is preliminary data.</text>
</comment>